<name>A0A8S3PY79_MYTED</name>
<dbReference type="GO" id="GO:0098609">
    <property type="term" value="P:cell-cell adhesion"/>
    <property type="evidence" value="ECO:0007669"/>
    <property type="project" value="TreeGrafter"/>
</dbReference>
<proteinExistence type="predicted"/>
<dbReference type="InterPro" id="IPR015009">
    <property type="entry name" value="Vinculin-bd_dom"/>
</dbReference>
<comment type="caution">
    <text evidence="5">The sequence shown here is derived from an EMBL/GenBank/DDBJ whole genome shotgun (WGS) entry which is preliminary data.</text>
</comment>
<sequence>MVQAARQLAVNPKDPQPITRCIQATQNGVSDAIVKLKDCAPGQKECDDSLDTINQCVRSLDQASLSAISQSLTPRTEKTLRGFQEQIIGSAREILDMVDKVKVAAKSEPENLGYRVTMMASYFEPVADGAVGAASQSTTSKQQTHTLDLTKTVMESALQFLFACKEGGGNPKATHTHENIETAAENTRDVLQDLLQAMEEAASQAGMVTSMIEKITKSITKTDQKIQISETESYVDFQTNMVSVAKKIAMTAQDMVGKSTSNPAELGSLANQLTRDYDLLAANSAGAAGASASSDVSNRIRTTVMDLGKSCIELVQDSGNLQSNPGDTYAQRDLADHARSVNEKVAFVLASLQAGSRGTQACINAASTVSGIIADLDTTIMFATAGTLNREGEESFTDHRENILKTAKALVEDTKTLVAGAASNQEQLAGAAQQAVKTITRLADVVKFGASSLGADQPEAQVLLINAVKDVASALADLISATKNASGKSVQDPAMLHLKESAKVMVTNVTSLLKTVKTVEDEASRGTQALEGTIEAINQEIKAYDSTPGTDKKASAEDLIRLTKPITMATAKAVAAGNSCRQEDVIVAANMSRKAVFDLLGVCKAATLTAETIETRQRMSEQDIAYLIMNCYDKSKSLGTSLLKMFLKNHTNVCMMCVQKPTAEAKHNLITISRQVANSVTEIVHSAEVIKGSDWVDPEDPTVIAENELLGAANSIEAAAKKLALLKPRQKAREADMSLNFEEQILDAAKSIAAATAALVKSASAAQKELVAQGKIEAAYHKADFQNDDGQWSQGLISAARMVAGATHSLCESANAMVQGNATEEKLIASAKEVAGSTAALLVACKVKADPGSMAMQRLQSAGNAVKRATDALVKAAQQAKGFSEEQEDVNIDATRVGGIRQELQAHEDMLIMERKLQEARENWLKYEKPNIPKSELQAQEEILKREKELERARLKLAEIRKARYKPDDYDSSSSNF</sequence>
<dbReference type="PANTHER" id="PTHR19981">
    <property type="entry name" value="TALIN"/>
    <property type="match status" value="1"/>
</dbReference>
<dbReference type="Pfam" id="PF08913">
    <property type="entry name" value="VBS"/>
    <property type="match status" value="1"/>
</dbReference>
<feature type="domain" description="I/LWEQ" evidence="4">
    <location>
        <begin position="693"/>
        <end position="968"/>
    </location>
</feature>
<gene>
    <name evidence="5" type="ORF">MEDL_3170</name>
</gene>
<dbReference type="GO" id="GO:0005178">
    <property type="term" value="F:integrin binding"/>
    <property type="evidence" value="ECO:0007669"/>
    <property type="project" value="TreeGrafter"/>
</dbReference>
<dbReference type="GO" id="GO:0051015">
    <property type="term" value="F:actin filament binding"/>
    <property type="evidence" value="ECO:0007669"/>
    <property type="project" value="InterPro"/>
</dbReference>
<feature type="coiled-coil region" evidence="3">
    <location>
        <begin position="934"/>
        <end position="963"/>
    </location>
</feature>
<dbReference type="Proteomes" id="UP000683360">
    <property type="component" value="Unassembled WGS sequence"/>
</dbReference>
<dbReference type="SUPFAM" id="SSF109885">
    <property type="entry name" value="I/LWEQ domain"/>
    <property type="match status" value="1"/>
</dbReference>
<dbReference type="PANTHER" id="PTHR19981:SF1">
    <property type="entry name" value="RHEA, ISOFORM B"/>
    <property type="match status" value="1"/>
</dbReference>
<dbReference type="GO" id="GO:0005737">
    <property type="term" value="C:cytoplasm"/>
    <property type="evidence" value="ECO:0007669"/>
    <property type="project" value="UniProtKB-SubCell"/>
</dbReference>
<keyword evidence="6" id="KW-1185">Reference proteome</keyword>
<evidence type="ECO:0000313" key="5">
    <source>
        <dbReference type="EMBL" id="CAG2187706.1"/>
    </source>
</evidence>
<dbReference type="GO" id="GO:0030036">
    <property type="term" value="P:actin cytoskeleton organization"/>
    <property type="evidence" value="ECO:0007669"/>
    <property type="project" value="TreeGrafter"/>
</dbReference>
<dbReference type="InterPro" id="IPR037438">
    <property type="entry name" value="Talin1/2-RS"/>
</dbReference>
<dbReference type="CDD" id="cd12150">
    <property type="entry name" value="talin-RS"/>
    <property type="match status" value="1"/>
</dbReference>
<protein>
    <submittedName>
        <fullName evidence="5">TLN</fullName>
    </submittedName>
</protein>
<evidence type="ECO:0000256" key="2">
    <source>
        <dbReference type="ARBA" id="ARBA00022490"/>
    </source>
</evidence>
<evidence type="ECO:0000256" key="1">
    <source>
        <dbReference type="ARBA" id="ARBA00004496"/>
    </source>
</evidence>
<dbReference type="OrthoDB" id="10043037at2759"/>
<dbReference type="Pfam" id="PF01608">
    <property type="entry name" value="I_LWEQ"/>
    <property type="match status" value="1"/>
</dbReference>
<dbReference type="PROSITE" id="PS50945">
    <property type="entry name" value="I_LWEQ"/>
    <property type="match status" value="1"/>
</dbReference>
<dbReference type="Gene3D" id="1.20.1410.10">
    <property type="entry name" value="I/LWEQ domain"/>
    <property type="match status" value="1"/>
</dbReference>
<organism evidence="5 6">
    <name type="scientific">Mytilus edulis</name>
    <name type="common">Blue mussel</name>
    <dbReference type="NCBI Taxonomy" id="6550"/>
    <lineage>
        <taxon>Eukaryota</taxon>
        <taxon>Metazoa</taxon>
        <taxon>Spiralia</taxon>
        <taxon>Lophotrochozoa</taxon>
        <taxon>Mollusca</taxon>
        <taxon>Bivalvia</taxon>
        <taxon>Autobranchia</taxon>
        <taxon>Pteriomorphia</taxon>
        <taxon>Mytilida</taxon>
        <taxon>Mytiloidea</taxon>
        <taxon>Mytilidae</taxon>
        <taxon>Mytilinae</taxon>
        <taxon>Mytilus</taxon>
    </lineage>
</organism>
<keyword evidence="3" id="KW-0175">Coiled coil</keyword>
<dbReference type="SUPFAM" id="SSF47220">
    <property type="entry name" value="alpha-catenin/vinculin-like"/>
    <property type="match status" value="3"/>
</dbReference>
<dbReference type="SMART" id="SM00307">
    <property type="entry name" value="ILWEQ"/>
    <property type="match status" value="1"/>
</dbReference>
<accession>A0A8S3PY79</accession>
<dbReference type="InterPro" id="IPR054060">
    <property type="entry name" value="TLN1-like_RS"/>
</dbReference>
<evidence type="ECO:0000259" key="4">
    <source>
        <dbReference type="PROSITE" id="PS50945"/>
    </source>
</evidence>
<dbReference type="Gene3D" id="1.20.120.230">
    <property type="entry name" value="Alpha-catenin/vinculin-like"/>
    <property type="match status" value="1"/>
</dbReference>
<evidence type="ECO:0000256" key="3">
    <source>
        <dbReference type="SAM" id="Coils"/>
    </source>
</evidence>
<keyword evidence="2" id="KW-0963">Cytoplasm</keyword>
<evidence type="ECO:0000313" key="6">
    <source>
        <dbReference type="Proteomes" id="UP000683360"/>
    </source>
</evidence>
<dbReference type="Gene3D" id="1.20.1420.10">
    <property type="entry name" value="Talin, central domain"/>
    <property type="match status" value="3"/>
</dbReference>
<reference evidence="5" key="1">
    <citation type="submission" date="2021-03" db="EMBL/GenBank/DDBJ databases">
        <authorList>
            <person name="Bekaert M."/>
        </authorList>
    </citation>
    <scope>NUCLEOTIDE SEQUENCE</scope>
</reference>
<feature type="coiled-coil region" evidence="3">
    <location>
        <begin position="177"/>
        <end position="204"/>
    </location>
</feature>
<dbReference type="FunFam" id="1.20.1420.10:FF:000002">
    <property type="entry name" value="Talin 2"/>
    <property type="match status" value="1"/>
</dbReference>
<dbReference type="FunFam" id="1.20.1410.10:FF:000001">
    <property type="entry name" value="Talin 2"/>
    <property type="match status" value="1"/>
</dbReference>
<dbReference type="AlphaFoldDB" id="A0A8S3PY79"/>
<dbReference type="EMBL" id="CAJPWZ010000182">
    <property type="protein sequence ID" value="CAG2187706.1"/>
    <property type="molecule type" value="Genomic_DNA"/>
</dbReference>
<dbReference type="InterPro" id="IPR035964">
    <property type="entry name" value="I/LWEQ_dom_sf"/>
</dbReference>
<dbReference type="Pfam" id="PF21865">
    <property type="entry name" value="TLN1-like_RS"/>
    <property type="match status" value="2"/>
</dbReference>
<dbReference type="InterPro" id="IPR002558">
    <property type="entry name" value="ILWEQ_dom"/>
</dbReference>
<dbReference type="GO" id="GO:0005886">
    <property type="term" value="C:plasma membrane"/>
    <property type="evidence" value="ECO:0007669"/>
    <property type="project" value="TreeGrafter"/>
</dbReference>
<dbReference type="InterPro" id="IPR036723">
    <property type="entry name" value="Alpha-catenin/vinculin-like_sf"/>
</dbReference>
<comment type="subcellular location">
    <subcellularLocation>
        <location evidence="1">Cytoplasm</location>
    </subcellularLocation>
</comment>